<organism evidence="1 2">
    <name type="scientific">Actinomyces weissii</name>
    <dbReference type="NCBI Taxonomy" id="675090"/>
    <lineage>
        <taxon>Bacteria</taxon>
        <taxon>Bacillati</taxon>
        <taxon>Actinomycetota</taxon>
        <taxon>Actinomycetes</taxon>
        <taxon>Actinomycetales</taxon>
        <taxon>Actinomycetaceae</taxon>
        <taxon>Actinomyces</taxon>
    </lineage>
</organism>
<proteinExistence type="predicted"/>
<dbReference type="AlphaFoldDB" id="A0A7T7MAP0"/>
<accession>A0A7T7MAP0</accession>
<evidence type="ECO:0000313" key="1">
    <source>
        <dbReference type="EMBL" id="QQM68006.1"/>
    </source>
</evidence>
<name>A0A7T7MAP0_9ACTO</name>
<protein>
    <submittedName>
        <fullName evidence="1">DUF3046 domain-containing protein</fullName>
    </submittedName>
</protein>
<dbReference type="RefSeq" id="WP_200277407.1">
    <property type="nucleotide sequence ID" value="NZ_CP066802.1"/>
</dbReference>
<reference evidence="1 2" key="1">
    <citation type="submission" date="2020-12" db="EMBL/GenBank/DDBJ databases">
        <authorList>
            <person name="Zhou J."/>
        </authorList>
    </citation>
    <scope>NUCLEOTIDE SEQUENCE [LARGE SCALE GENOMIC DNA]</scope>
    <source>
        <strain evidence="1 2">CCUG 61299</strain>
    </source>
</reference>
<dbReference type="Pfam" id="PF11248">
    <property type="entry name" value="DUF3046"/>
    <property type="match status" value="1"/>
</dbReference>
<evidence type="ECO:0000313" key="2">
    <source>
        <dbReference type="Proteomes" id="UP000595895"/>
    </source>
</evidence>
<dbReference type="KEGG" id="awe:JG540_03925"/>
<dbReference type="InterPro" id="IPR021408">
    <property type="entry name" value="DUF3046"/>
</dbReference>
<dbReference type="EMBL" id="CP066802">
    <property type="protein sequence ID" value="QQM68006.1"/>
    <property type="molecule type" value="Genomic_DNA"/>
</dbReference>
<gene>
    <name evidence="1" type="ORF">JG540_03925</name>
</gene>
<sequence length="72" mass="8041">MRHSEFWTAVEQVYGAALGRSLACDLVLAGTGCTAQEALARGVAPRQVWEALCEETNATETQRWVFREERRG</sequence>
<keyword evidence="2" id="KW-1185">Reference proteome</keyword>
<dbReference type="Proteomes" id="UP000595895">
    <property type="component" value="Chromosome"/>
</dbReference>